<dbReference type="EMBL" id="CP069111">
    <property type="protein sequence ID" value="QSS62344.1"/>
    <property type="molecule type" value="Genomic_DNA"/>
</dbReference>
<feature type="compositionally biased region" description="Gly residues" evidence="1">
    <location>
        <begin position="42"/>
        <end position="55"/>
    </location>
</feature>
<organism evidence="2 3">
    <name type="scientific">Ajellomyces capsulatus</name>
    <name type="common">Darling's disease fungus</name>
    <name type="synonym">Histoplasma capsulatum</name>
    <dbReference type="NCBI Taxonomy" id="5037"/>
    <lineage>
        <taxon>Eukaryota</taxon>
        <taxon>Fungi</taxon>
        <taxon>Dikarya</taxon>
        <taxon>Ascomycota</taxon>
        <taxon>Pezizomycotina</taxon>
        <taxon>Eurotiomycetes</taxon>
        <taxon>Eurotiomycetidae</taxon>
        <taxon>Onygenales</taxon>
        <taxon>Ajellomycetaceae</taxon>
        <taxon>Histoplasma</taxon>
    </lineage>
</organism>
<protein>
    <submittedName>
        <fullName evidence="2">Uncharacterized protein</fullName>
    </submittedName>
</protein>
<accession>A0A8A1MCJ4</accession>
<dbReference type="AlphaFoldDB" id="A0A8A1MCJ4"/>
<sequence>FPVVRWLHLWDPAGVGREARRGLRVAAWVLSAAVTADVEIGGRSGAGACHGGSEGTDGRKGESKQGLRADPRADFHGDRRGACRKEPYPQGQTERGRIEGGGDQAADGHVGFWAEGFHSHPVGRVADEIGSAYGDGGERDDVGGG</sequence>
<reference evidence="2" key="1">
    <citation type="submission" date="2021-01" db="EMBL/GenBank/DDBJ databases">
        <title>Chromosome-level genome assembly of a human fungal pathogen reveals clustering of transcriptionally co-regulated genes.</title>
        <authorList>
            <person name="Voorhies M."/>
            <person name="Cohen S."/>
            <person name="Shea T.P."/>
            <person name="Petrus S."/>
            <person name="Munoz J.F."/>
            <person name="Poplawski S."/>
            <person name="Goldman W.E."/>
            <person name="Michael T."/>
            <person name="Cuomo C.A."/>
            <person name="Sil A."/>
            <person name="Beyhan S."/>
        </authorList>
    </citation>
    <scope>NUCLEOTIDE SEQUENCE</scope>
    <source>
        <strain evidence="2">WU24</strain>
    </source>
</reference>
<evidence type="ECO:0000256" key="1">
    <source>
        <dbReference type="SAM" id="MobiDB-lite"/>
    </source>
</evidence>
<feature type="non-terminal residue" evidence="2">
    <location>
        <position position="1"/>
    </location>
</feature>
<dbReference type="VEuPathDB" id="FungiDB:I7I51_04522"/>
<proteinExistence type="predicted"/>
<feature type="region of interest" description="Disordered" evidence="1">
    <location>
        <begin position="41"/>
        <end position="109"/>
    </location>
</feature>
<evidence type="ECO:0000313" key="3">
    <source>
        <dbReference type="Proteomes" id="UP000663671"/>
    </source>
</evidence>
<feature type="compositionally biased region" description="Basic and acidic residues" evidence="1">
    <location>
        <begin position="56"/>
        <end position="87"/>
    </location>
</feature>
<name>A0A8A1MCJ4_AJECA</name>
<evidence type="ECO:0000313" key="2">
    <source>
        <dbReference type="EMBL" id="QSS62344.1"/>
    </source>
</evidence>
<gene>
    <name evidence="2" type="ORF">I7I51_04522</name>
</gene>
<dbReference type="Proteomes" id="UP000663671">
    <property type="component" value="Chromosome 5"/>
</dbReference>